<gene>
    <name evidence="1" type="ORF">NM125_06815</name>
</gene>
<protein>
    <submittedName>
        <fullName evidence="1">Uncharacterized protein</fullName>
    </submittedName>
</protein>
<dbReference type="Proteomes" id="UP001139125">
    <property type="component" value="Unassembled WGS sequence"/>
</dbReference>
<comment type="caution">
    <text evidence="1">The sequence shown here is derived from an EMBL/GenBank/DDBJ whole genome shotgun (WGS) entry which is preliminary data.</text>
</comment>
<name>A0A9X2L2X9_9BACT</name>
<evidence type="ECO:0000313" key="2">
    <source>
        <dbReference type="Proteomes" id="UP001139125"/>
    </source>
</evidence>
<proteinExistence type="predicted"/>
<evidence type="ECO:0000313" key="1">
    <source>
        <dbReference type="EMBL" id="MCP9291289.1"/>
    </source>
</evidence>
<organism evidence="1 2">
    <name type="scientific">Gracilimonas sediminicola</name>
    <dbReference type="NCBI Taxonomy" id="2952158"/>
    <lineage>
        <taxon>Bacteria</taxon>
        <taxon>Pseudomonadati</taxon>
        <taxon>Balneolota</taxon>
        <taxon>Balneolia</taxon>
        <taxon>Balneolales</taxon>
        <taxon>Balneolaceae</taxon>
        <taxon>Gracilimonas</taxon>
    </lineage>
</organism>
<accession>A0A9X2L2X9</accession>
<dbReference type="AlphaFoldDB" id="A0A9X2L2X9"/>
<dbReference type="RefSeq" id="WP_255134096.1">
    <property type="nucleotide sequence ID" value="NZ_JANDBC010000001.1"/>
</dbReference>
<sequence>MKPEKFLLELEQILEQAGYTLRKERGSFRGDECIIEGQKLVMVNKNKPVASQLGTMGRVLGQIDLAGVYIKPAVRKKLEELWDQLAVTPEETSEDFELE</sequence>
<reference evidence="1" key="1">
    <citation type="submission" date="2022-06" db="EMBL/GenBank/DDBJ databases">
        <title>Gracilimonas sp. CAU 1638 isolated from sea sediment.</title>
        <authorList>
            <person name="Kim W."/>
        </authorList>
    </citation>
    <scope>NUCLEOTIDE SEQUENCE</scope>
    <source>
        <strain evidence="1">CAU 1638</strain>
    </source>
</reference>
<keyword evidence="2" id="KW-1185">Reference proteome</keyword>
<dbReference type="EMBL" id="JANDBC010000001">
    <property type="protein sequence ID" value="MCP9291289.1"/>
    <property type="molecule type" value="Genomic_DNA"/>
</dbReference>